<keyword evidence="2" id="KW-0808">Transferase</keyword>
<gene>
    <name evidence="2" type="ORF">ACFOLC_12575</name>
</gene>
<dbReference type="PROSITE" id="PS51186">
    <property type="entry name" value="GNAT"/>
    <property type="match status" value="1"/>
</dbReference>
<name>A0ABV7RQC1_9GAMM</name>
<dbReference type="CDD" id="cd04301">
    <property type="entry name" value="NAT_SF"/>
    <property type="match status" value="1"/>
</dbReference>
<evidence type="ECO:0000313" key="2">
    <source>
        <dbReference type="EMBL" id="MFC3551839.1"/>
    </source>
</evidence>
<dbReference type="EC" id="2.3.-.-" evidence="2"/>
<reference evidence="3" key="1">
    <citation type="journal article" date="2019" name="Int. J. Syst. Evol. Microbiol.">
        <title>The Global Catalogue of Microorganisms (GCM) 10K type strain sequencing project: providing services to taxonomists for standard genome sequencing and annotation.</title>
        <authorList>
            <consortium name="The Broad Institute Genomics Platform"/>
            <consortium name="The Broad Institute Genome Sequencing Center for Infectious Disease"/>
            <person name="Wu L."/>
            <person name="Ma J."/>
        </authorList>
    </citation>
    <scope>NUCLEOTIDE SEQUENCE [LARGE SCALE GENOMIC DNA]</scope>
    <source>
        <strain evidence="3">KCTC 42875</strain>
    </source>
</reference>
<dbReference type="PANTHER" id="PTHR43072:SF8">
    <property type="entry name" value="ACYLTRANSFERASE FABY-RELATED"/>
    <property type="match status" value="1"/>
</dbReference>
<dbReference type="InterPro" id="IPR016181">
    <property type="entry name" value="Acyl_CoA_acyltransferase"/>
</dbReference>
<dbReference type="EMBL" id="JBHRXK010000005">
    <property type="protein sequence ID" value="MFC3551839.1"/>
    <property type="molecule type" value="Genomic_DNA"/>
</dbReference>
<proteinExistence type="predicted"/>
<sequence>MNARADIVVRPAVAGDLPAITALYATEVRDGVATYEYAEPDLVEMTRRWRAIVDQGYPYLIAEADGHFAGYGYLSSYRTRQGYRWTVEDTVYVAPDLQGRGIGRAVLQRLIELGEAAGFRQMVAVIGDGSNHGSIALHEQLGFRTVGVFTGLGYKHGRWLDTVQMVRALGEGATSPP</sequence>
<dbReference type="PANTHER" id="PTHR43072">
    <property type="entry name" value="N-ACETYLTRANSFERASE"/>
    <property type="match status" value="1"/>
</dbReference>
<dbReference type="GO" id="GO:0016746">
    <property type="term" value="F:acyltransferase activity"/>
    <property type="evidence" value="ECO:0007669"/>
    <property type="project" value="UniProtKB-KW"/>
</dbReference>
<keyword evidence="3" id="KW-1185">Reference proteome</keyword>
<dbReference type="Proteomes" id="UP001595740">
    <property type="component" value="Unassembled WGS sequence"/>
</dbReference>
<dbReference type="Pfam" id="PF00583">
    <property type="entry name" value="Acetyltransf_1"/>
    <property type="match status" value="1"/>
</dbReference>
<evidence type="ECO:0000313" key="3">
    <source>
        <dbReference type="Proteomes" id="UP001595740"/>
    </source>
</evidence>
<keyword evidence="2" id="KW-0012">Acyltransferase</keyword>
<dbReference type="InterPro" id="IPR000182">
    <property type="entry name" value="GNAT_dom"/>
</dbReference>
<dbReference type="Gene3D" id="3.40.630.30">
    <property type="match status" value="1"/>
</dbReference>
<dbReference type="SUPFAM" id="SSF55729">
    <property type="entry name" value="Acyl-CoA N-acyltransferases (Nat)"/>
    <property type="match status" value="1"/>
</dbReference>
<dbReference type="RefSeq" id="WP_386759598.1">
    <property type="nucleotide sequence ID" value="NZ_JBHRXK010000005.1"/>
</dbReference>
<feature type="domain" description="N-acetyltransferase" evidence="1">
    <location>
        <begin position="7"/>
        <end position="170"/>
    </location>
</feature>
<organism evidence="2 3">
    <name type="scientific">Lysobacter cavernae</name>
    <dbReference type="NCBI Taxonomy" id="1685901"/>
    <lineage>
        <taxon>Bacteria</taxon>
        <taxon>Pseudomonadati</taxon>
        <taxon>Pseudomonadota</taxon>
        <taxon>Gammaproteobacteria</taxon>
        <taxon>Lysobacterales</taxon>
        <taxon>Lysobacteraceae</taxon>
        <taxon>Lysobacter</taxon>
    </lineage>
</organism>
<accession>A0ABV7RQC1</accession>
<evidence type="ECO:0000259" key="1">
    <source>
        <dbReference type="PROSITE" id="PS51186"/>
    </source>
</evidence>
<protein>
    <submittedName>
        <fullName evidence="2">GNAT family N-acetyltransferase</fullName>
        <ecNumber evidence="2">2.3.-.-</ecNumber>
    </submittedName>
</protein>
<comment type="caution">
    <text evidence="2">The sequence shown here is derived from an EMBL/GenBank/DDBJ whole genome shotgun (WGS) entry which is preliminary data.</text>
</comment>